<comment type="caution">
    <text evidence="2">The sequence shown here is derived from an EMBL/GenBank/DDBJ whole genome shotgun (WGS) entry which is preliminary data.</text>
</comment>
<dbReference type="AlphaFoldDB" id="A0AAV5DRH2"/>
<evidence type="ECO:0000313" key="3">
    <source>
        <dbReference type="Proteomes" id="UP001054889"/>
    </source>
</evidence>
<gene>
    <name evidence="2" type="primary">ga31638</name>
    <name evidence="2" type="ORF">PR202_ga31638</name>
</gene>
<reference evidence="2" key="1">
    <citation type="journal article" date="2018" name="DNA Res.">
        <title>Multiple hybrid de novo genome assembly of finger millet, an orphan allotetraploid crop.</title>
        <authorList>
            <person name="Hatakeyama M."/>
            <person name="Aluri S."/>
            <person name="Balachadran M.T."/>
            <person name="Sivarajan S.R."/>
            <person name="Patrignani A."/>
            <person name="Gruter S."/>
            <person name="Poveda L."/>
            <person name="Shimizu-Inatsugi R."/>
            <person name="Baeten J."/>
            <person name="Francoijs K.J."/>
            <person name="Nataraja K.N."/>
            <person name="Reddy Y.A.N."/>
            <person name="Phadnis S."/>
            <person name="Ravikumar R.L."/>
            <person name="Schlapbach R."/>
            <person name="Sreeman S.M."/>
            <person name="Shimizu K.K."/>
        </authorList>
    </citation>
    <scope>NUCLEOTIDE SEQUENCE</scope>
</reference>
<keyword evidence="1" id="KW-1133">Transmembrane helix</keyword>
<dbReference type="EMBL" id="BQKI01000060">
    <property type="protein sequence ID" value="GJN13284.1"/>
    <property type="molecule type" value="Genomic_DNA"/>
</dbReference>
<dbReference type="Gene3D" id="3.40.50.720">
    <property type="entry name" value="NAD(P)-binding Rossmann-like Domain"/>
    <property type="match status" value="1"/>
</dbReference>
<evidence type="ECO:0008006" key="4">
    <source>
        <dbReference type="Google" id="ProtNLM"/>
    </source>
</evidence>
<dbReference type="GO" id="GO:0005886">
    <property type="term" value="C:plasma membrane"/>
    <property type="evidence" value="ECO:0007669"/>
    <property type="project" value="TreeGrafter"/>
</dbReference>
<dbReference type="Proteomes" id="UP001054889">
    <property type="component" value="Unassembled WGS sequence"/>
</dbReference>
<organism evidence="2 3">
    <name type="scientific">Eleusine coracana subsp. coracana</name>
    <dbReference type="NCBI Taxonomy" id="191504"/>
    <lineage>
        <taxon>Eukaryota</taxon>
        <taxon>Viridiplantae</taxon>
        <taxon>Streptophyta</taxon>
        <taxon>Embryophyta</taxon>
        <taxon>Tracheophyta</taxon>
        <taxon>Spermatophyta</taxon>
        <taxon>Magnoliopsida</taxon>
        <taxon>Liliopsida</taxon>
        <taxon>Poales</taxon>
        <taxon>Poaceae</taxon>
        <taxon>PACMAD clade</taxon>
        <taxon>Chloridoideae</taxon>
        <taxon>Cynodonteae</taxon>
        <taxon>Eleusininae</taxon>
        <taxon>Eleusine</taxon>
    </lineage>
</organism>
<dbReference type="GO" id="GO:0009247">
    <property type="term" value="P:glycolipid biosynthetic process"/>
    <property type="evidence" value="ECO:0007669"/>
    <property type="project" value="TreeGrafter"/>
</dbReference>
<dbReference type="PANTHER" id="PTHR12286:SF5">
    <property type="entry name" value="SACCHAROPINE DEHYDROGENASE-LIKE OXIDOREDUCTASE"/>
    <property type="match status" value="1"/>
</dbReference>
<name>A0AAV5DRH2_ELECO</name>
<keyword evidence="1" id="KW-0472">Membrane</keyword>
<proteinExistence type="predicted"/>
<dbReference type="GO" id="GO:0005739">
    <property type="term" value="C:mitochondrion"/>
    <property type="evidence" value="ECO:0007669"/>
    <property type="project" value="TreeGrafter"/>
</dbReference>
<protein>
    <recommendedName>
        <fullName evidence="4">Saccharopine dehydrogenase NADP binding domain-containing protein</fullName>
    </recommendedName>
</protein>
<reference evidence="2" key="2">
    <citation type="submission" date="2021-12" db="EMBL/GenBank/DDBJ databases">
        <title>Resequencing data analysis of finger millet.</title>
        <authorList>
            <person name="Hatakeyama M."/>
            <person name="Aluri S."/>
            <person name="Balachadran M.T."/>
            <person name="Sivarajan S.R."/>
            <person name="Poveda L."/>
            <person name="Shimizu-Inatsugi R."/>
            <person name="Schlapbach R."/>
            <person name="Sreeman S.M."/>
            <person name="Shimizu K.K."/>
        </authorList>
    </citation>
    <scope>NUCLEOTIDE SEQUENCE</scope>
</reference>
<accession>A0AAV5DRH2</accession>
<evidence type="ECO:0000313" key="2">
    <source>
        <dbReference type="EMBL" id="GJN13284.1"/>
    </source>
</evidence>
<evidence type="ECO:0000256" key="1">
    <source>
        <dbReference type="SAM" id="Phobius"/>
    </source>
</evidence>
<feature type="transmembrane region" description="Helical" evidence="1">
    <location>
        <begin position="218"/>
        <end position="237"/>
    </location>
</feature>
<dbReference type="InterPro" id="IPR051276">
    <property type="entry name" value="Saccharopine_DH-like_oxidrdct"/>
</dbReference>
<dbReference type="GO" id="GO:0005811">
    <property type="term" value="C:lipid droplet"/>
    <property type="evidence" value="ECO:0007669"/>
    <property type="project" value="TreeGrafter"/>
</dbReference>
<keyword evidence="1" id="KW-0812">Transmembrane</keyword>
<keyword evidence="3" id="KW-1185">Reference proteome</keyword>
<dbReference type="PANTHER" id="PTHR12286">
    <property type="entry name" value="SACCHAROPINE DEHYDROGENASE-LIKE OXIDOREDUCTASE"/>
    <property type="match status" value="1"/>
</dbReference>
<sequence length="364" mass="40482">MVARARVVLSCAGPFRLYGHAVAAACAAAGVDYLDICGEPEFMERVEADLHEVAAKNGSLIVSACAFASVPADLGFLFHSRQWKPPSVPVSVEAYLSMKSSKRIAANVGTYESAVLGLASARQLQELRWSRPRPRPSIPGHPPPKGSLIDRENPLRMWATRLHNADTTVVNRTLSTVTKYPEGLPGIEESPEYTEHRKNFWSSIKPAHYGVKITSLKAVVWLLVAGFFINLLGKFSFGRTLLLKYAEFFTLGLFRKSGPTEDEVNSSSFEMWFVGRGFSDAAHASKHECKTDKEIITKVSGPDIGYITTMITLIQCVITLLSERNNLPKGVYTRQALFLDRPTFSGASKKMVYRLRFWRQSTFK</sequence>